<gene>
    <name evidence="3" type="ORF">NBG84_26955</name>
</gene>
<organism evidence="3 4">
    <name type="scientific">Streptomyces albipurpureus</name>
    <dbReference type="NCBI Taxonomy" id="2897419"/>
    <lineage>
        <taxon>Bacteria</taxon>
        <taxon>Bacillati</taxon>
        <taxon>Actinomycetota</taxon>
        <taxon>Actinomycetes</taxon>
        <taxon>Kitasatosporales</taxon>
        <taxon>Streptomycetaceae</taxon>
        <taxon>Streptomyces</taxon>
    </lineage>
</organism>
<evidence type="ECO:0000313" key="3">
    <source>
        <dbReference type="EMBL" id="MCM2391882.1"/>
    </source>
</evidence>
<feature type="domain" description="AMP-dependent synthetase/ligase" evidence="1">
    <location>
        <begin position="9"/>
        <end position="375"/>
    </location>
</feature>
<name>A0ABT0UTF9_9ACTN</name>
<dbReference type="RefSeq" id="WP_250922212.1">
    <property type="nucleotide sequence ID" value="NZ_JAMQAW010000034.1"/>
</dbReference>
<reference evidence="3" key="1">
    <citation type="submission" date="2022-06" db="EMBL/GenBank/DDBJ databases">
        <title>Genome public.</title>
        <authorList>
            <person name="Sun Q."/>
        </authorList>
    </citation>
    <scope>NUCLEOTIDE SEQUENCE</scope>
    <source>
        <strain evidence="3">CWNU-1</strain>
    </source>
</reference>
<dbReference type="PANTHER" id="PTHR43201">
    <property type="entry name" value="ACYL-COA SYNTHETASE"/>
    <property type="match status" value="1"/>
</dbReference>
<dbReference type="PROSITE" id="PS00455">
    <property type="entry name" value="AMP_BINDING"/>
    <property type="match status" value="1"/>
</dbReference>
<comment type="caution">
    <text evidence="3">The sequence shown here is derived from an EMBL/GenBank/DDBJ whole genome shotgun (WGS) entry which is preliminary data.</text>
</comment>
<dbReference type="InterPro" id="IPR042099">
    <property type="entry name" value="ANL_N_sf"/>
</dbReference>
<dbReference type="InterPro" id="IPR045851">
    <property type="entry name" value="AMP-bd_C_sf"/>
</dbReference>
<dbReference type="EMBL" id="JAMQAW010000034">
    <property type="protein sequence ID" value="MCM2391882.1"/>
    <property type="molecule type" value="Genomic_DNA"/>
</dbReference>
<dbReference type="InterPro" id="IPR020459">
    <property type="entry name" value="AMP-binding"/>
</dbReference>
<dbReference type="Pfam" id="PF00501">
    <property type="entry name" value="AMP-binding"/>
    <property type="match status" value="1"/>
</dbReference>
<feature type="domain" description="AMP-binding enzyme C-terminal" evidence="2">
    <location>
        <begin position="425"/>
        <end position="500"/>
    </location>
</feature>
<proteinExistence type="predicted"/>
<dbReference type="PANTHER" id="PTHR43201:SF32">
    <property type="entry name" value="2-SUCCINYLBENZOATE--COA LIGASE, CHLOROPLASTIC_PEROXISOMAL"/>
    <property type="match status" value="1"/>
</dbReference>
<accession>A0ABT0UTF9</accession>
<evidence type="ECO:0000313" key="4">
    <source>
        <dbReference type="Proteomes" id="UP001431429"/>
    </source>
</evidence>
<protein>
    <submittedName>
        <fullName evidence="3">AMP-binding protein</fullName>
    </submittedName>
</protein>
<sequence length="513" mass="53976">MNIAHWLAATALRTPAAPALLTGDRIVSDYASFAASSASVGAWLRTEHGVAPGDRVALHLTNSARYLQCLYGIWWCGAVAVPINRKLTAGETAAVVEDAGATVVFTDSDATDGSATGTPDIETTASDVGRATVVPVADAPWRDVPGPREPVERGPDDLAWLFYTSGTTGRPKGVMLTQGNLLAMALCQVADVDPVGPGEAVLYAAPLSHGAGLSGLIHVRAGSRHVFPATGRFNADEVLTLAEKLGQMSLFAAPTMVRRLVTAARGRRTDGRGIKTVIYGGGPMYLADLHDAISVLGHRFVQIYGQGESPMTITKLSRADHQNTEHPRYEQRLAGVGTAHSAVRVRVSGPDGQALPPGRTGEIEVKGATVMAGYWRDPGATAAALHDGWLRTGDLGVLDEDGYLTLAGRSKELIVSGGSNIHPREVEEALVTHPGVAEAAVVGVPDPEWGELVVAFVVPAGGDHADPAALDAHCRGLIANFKRPRRYHLVPKLPRNAYGKVDKSALHPILATP</sequence>
<dbReference type="InterPro" id="IPR020845">
    <property type="entry name" value="AMP-binding_CS"/>
</dbReference>
<dbReference type="Proteomes" id="UP001431429">
    <property type="component" value="Unassembled WGS sequence"/>
</dbReference>
<evidence type="ECO:0000259" key="2">
    <source>
        <dbReference type="Pfam" id="PF13193"/>
    </source>
</evidence>
<dbReference type="Gene3D" id="3.40.50.12780">
    <property type="entry name" value="N-terminal domain of ligase-like"/>
    <property type="match status" value="1"/>
</dbReference>
<dbReference type="InterPro" id="IPR025110">
    <property type="entry name" value="AMP-bd_C"/>
</dbReference>
<dbReference type="Gene3D" id="3.30.300.30">
    <property type="match status" value="1"/>
</dbReference>
<evidence type="ECO:0000259" key="1">
    <source>
        <dbReference type="Pfam" id="PF00501"/>
    </source>
</evidence>
<dbReference type="SUPFAM" id="SSF56801">
    <property type="entry name" value="Acetyl-CoA synthetase-like"/>
    <property type="match status" value="1"/>
</dbReference>
<dbReference type="Pfam" id="PF13193">
    <property type="entry name" value="AMP-binding_C"/>
    <property type="match status" value="1"/>
</dbReference>
<dbReference type="PRINTS" id="PR00154">
    <property type="entry name" value="AMPBINDING"/>
</dbReference>
<keyword evidence="4" id="KW-1185">Reference proteome</keyword>
<dbReference type="InterPro" id="IPR000873">
    <property type="entry name" value="AMP-dep_synth/lig_dom"/>
</dbReference>